<organism evidence="3">
    <name type="scientific">Micromonas pusilla (strain CCMP1545)</name>
    <name type="common">Picoplanktonic green alga</name>
    <dbReference type="NCBI Taxonomy" id="564608"/>
    <lineage>
        <taxon>Eukaryota</taxon>
        <taxon>Viridiplantae</taxon>
        <taxon>Chlorophyta</taxon>
        <taxon>Mamiellophyceae</taxon>
        <taxon>Mamiellales</taxon>
        <taxon>Mamiellaceae</taxon>
        <taxon>Micromonas</taxon>
    </lineage>
</organism>
<evidence type="ECO:0000256" key="1">
    <source>
        <dbReference type="SAM" id="MobiDB-lite"/>
    </source>
</evidence>
<evidence type="ECO:0000313" key="3">
    <source>
        <dbReference type="Proteomes" id="UP000001876"/>
    </source>
</evidence>
<dbReference type="AlphaFoldDB" id="C1N517"/>
<accession>C1N517</accession>
<proteinExistence type="predicted"/>
<dbReference type="RefSeq" id="XP_003062892.1">
    <property type="nucleotide sequence ID" value="XM_003062846.1"/>
</dbReference>
<keyword evidence="3" id="KW-1185">Reference proteome</keyword>
<protein>
    <submittedName>
        <fullName evidence="2">Predicted protein</fullName>
    </submittedName>
</protein>
<sequence>MAYVAVSAAPTVSPSAIASSLNSMNGFRGGGGASAASLARRSSSALAFAASILCLRVLRCACSSSRKNCDSDCRATTRGSASVFRERSSPPIARVQRAHDAGGEEEEKVDDDDDASREDARRSIAREVLSSARRSSGRTCSDFIASLKGLKGPRYEPGLNSPFHRVSRYIAKGPRYEPGLNSPFHRVAALLVLYIAKGPRYEYSSPFHRVAALSLNTRKVLGTNPG</sequence>
<name>C1N517_MICPC</name>
<feature type="region of interest" description="Disordered" evidence="1">
    <location>
        <begin position="80"/>
        <end position="120"/>
    </location>
</feature>
<dbReference type="Proteomes" id="UP000001876">
    <property type="component" value="Unassembled WGS sequence"/>
</dbReference>
<dbReference type="GeneID" id="9688332"/>
<gene>
    <name evidence="2" type="ORF">MICPUCDRAFT_52764</name>
</gene>
<dbReference type="KEGG" id="mpp:MICPUCDRAFT_52764"/>
<reference evidence="2 3" key="1">
    <citation type="journal article" date="2009" name="Science">
        <title>Green evolution and dynamic adaptations revealed by genomes of the marine picoeukaryotes Micromonas.</title>
        <authorList>
            <person name="Worden A.Z."/>
            <person name="Lee J.H."/>
            <person name="Mock T."/>
            <person name="Rouze P."/>
            <person name="Simmons M.P."/>
            <person name="Aerts A.L."/>
            <person name="Allen A.E."/>
            <person name="Cuvelier M.L."/>
            <person name="Derelle E."/>
            <person name="Everett M.V."/>
            <person name="Foulon E."/>
            <person name="Grimwood J."/>
            <person name="Gundlach H."/>
            <person name="Henrissat B."/>
            <person name="Napoli C."/>
            <person name="McDonald S.M."/>
            <person name="Parker M.S."/>
            <person name="Rombauts S."/>
            <person name="Salamov A."/>
            <person name="Von Dassow P."/>
            <person name="Badger J.H."/>
            <person name="Coutinho P.M."/>
            <person name="Demir E."/>
            <person name="Dubchak I."/>
            <person name="Gentemann C."/>
            <person name="Eikrem W."/>
            <person name="Gready J.E."/>
            <person name="John U."/>
            <person name="Lanier W."/>
            <person name="Lindquist E.A."/>
            <person name="Lucas S."/>
            <person name="Mayer K.F."/>
            <person name="Moreau H."/>
            <person name="Not F."/>
            <person name="Otillar R."/>
            <person name="Panaud O."/>
            <person name="Pangilinan J."/>
            <person name="Paulsen I."/>
            <person name="Piegu B."/>
            <person name="Poliakov A."/>
            <person name="Robbens S."/>
            <person name="Schmutz J."/>
            <person name="Toulza E."/>
            <person name="Wyss T."/>
            <person name="Zelensky A."/>
            <person name="Zhou K."/>
            <person name="Armbrust E.V."/>
            <person name="Bhattacharya D."/>
            <person name="Goodenough U.W."/>
            <person name="Van de Peer Y."/>
            <person name="Grigoriev I.V."/>
        </authorList>
    </citation>
    <scope>NUCLEOTIDE SEQUENCE [LARGE SCALE GENOMIC DNA]</scope>
    <source>
        <strain evidence="2 3">CCMP1545</strain>
    </source>
</reference>
<dbReference type="EMBL" id="GG663747">
    <property type="protein sequence ID" value="EEH52831.1"/>
    <property type="molecule type" value="Genomic_DNA"/>
</dbReference>
<feature type="compositionally biased region" description="Acidic residues" evidence="1">
    <location>
        <begin position="103"/>
        <end position="116"/>
    </location>
</feature>
<evidence type="ECO:0000313" key="2">
    <source>
        <dbReference type="EMBL" id="EEH52831.1"/>
    </source>
</evidence>